<dbReference type="AlphaFoldDB" id="A0A344LHW9"/>
<reference evidence="11 12" key="1">
    <citation type="submission" date="2016-04" db="EMBL/GenBank/DDBJ databases">
        <title>Complete genome sequence and analysis of deep-sea sediment isolate, Amycolatopsis sp. WP1.</title>
        <authorList>
            <person name="Wang H."/>
            <person name="Chen S."/>
            <person name="Wu Q."/>
        </authorList>
    </citation>
    <scope>NUCLEOTIDE SEQUENCE [LARGE SCALE GENOMIC DNA]</scope>
    <source>
        <strain evidence="11 12">WP1</strain>
    </source>
</reference>
<dbReference type="InterPro" id="IPR003593">
    <property type="entry name" value="AAA+_ATPase"/>
</dbReference>
<dbReference type="Proteomes" id="UP000250434">
    <property type="component" value="Chromosome"/>
</dbReference>
<dbReference type="SUPFAM" id="SSF52540">
    <property type="entry name" value="P-loop containing nucleoside triphosphate hydrolases"/>
    <property type="match status" value="1"/>
</dbReference>
<comment type="subcellular location">
    <subcellularLocation>
        <location evidence="1">Cell membrane</location>
        <topology evidence="1">Peripheral membrane protein</topology>
        <orientation evidence="1">Cytoplasmic side</orientation>
    </subcellularLocation>
</comment>
<organism evidence="11 12">
    <name type="scientific">Amycolatopsis albispora</name>
    <dbReference type="NCBI Taxonomy" id="1804986"/>
    <lineage>
        <taxon>Bacteria</taxon>
        <taxon>Bacillati</taxon>
        <taxon>Actinomycetota</taxon>
        <taxon>Actinomycetes</taxon>
        <taxon>Pseudonocardiales</taxon>
        <taxon>Pseudonocardiaceae</taxon>
        <taxon>Amycolatopsis</taxon>
    </lineage>
</organism>
<sequence length="329" mass="35574">MSDQTPALVVDGLYKRYGDVEAVNGLSFSARRGTVLGLLGPNGAGKTTTVQIISTLLPFDRGTVTVLGKDVVRDARALRSEIGLTGQYTALDEYLTGYENLEMIGQLYHLSGADAKRRAHELLAEFDLVEAGKRLVKTYSGGMRRRLDLAASLIVRPALLILDEPTTGLDPHSRQTVWQLVRDLVARGTSLLLTTQYLEEAEELADDIVVIDGGTVVAQGTPDSLKTQVGGARLEVHLAPDSKATVALEALERFSTASAELNADTGVITVPAIKEPRLLAKVIRELDDLEIGVEDVRLREPTLDEVFLTLTGKNAVPAERVEPVEPQKA</sequence>
<dbReference type="OrthoDB" id="9804819at2"/>
<dbReference type="InterPro" id="IPR017871">
    <property type="entry name" value="ABC_transporter-like_CS"/>
</dbReference>
<dbReference type="NCBIfam" id="TIGR01188">
    <property type="entry name" value="drrA"/>
    <property type="match status" value="1"/>
</dbReference>
<dbReference type="Pfam" id="PF00005">
    <property type="entry name" value="ABC_tran"/>
    <property type="match status" value="1"/>
</dbReference>
<evidence type="ECO:0000256" key="5">
    <source>
        <dbReference type="ARBA" id="ARBA00022840"/>
    </source>
</evidence>
<evidence type="ECO:0000313" key="11">
    <source>
        <dbReference type="EMBL" id="AXB47643.1"/>
    </source>
</evidence>
<protein>
    <submittedName>
        <fullName evidence="11">ABC transporter</fullName>
    </submittedName>
</protein>
<evidence type="ECO:0000256" key="7">
    <source>
        <dbReference type="ARBA" id="ARBA00023136"/>
    </source>
</evidence>
<feature type="domain" description="ABC transporter" evidence="10">
    <location>
        <begin position="8"/>
        <end position="238"/>
    </location>
</feature>
<dbReference type="GO" id="GO:0043215">
    <property type="term" value="P:daunorubicin transport"/>
    <property type="evidence" value="ECO:0007669"/>
    <property type="project" value="InterPro"/>
</dbReference>
<evidence type="ECO:0000256" key="2">
    <source>
        <dbReference type="ARBA" id="ARBA00022448"/>
    </source>
</evidence>
<dbReference type="GO" id="GO:0005524">
    <property type="term" value="F:ATP binding"/>
    <property type="evidence" value="ECO:0007669"/>
    <property type="project" value="UniProtKB-KW"/>
</dbReference>
<dbReference type="EMBL" id="CP015163">
    <property type="protein sequence ID" value="AXB47643.1"/>
    <property type="molecule type" value="Genomic_DNA"/>
</dbReference>
<dbReference type="InterPro" id="IPR050763">
    <property type="entry name" value="ABC_transporter_ATP-binding"/>
</dbReference>
<evidence type="ECO:0000256" key="9">
    <source>
        <dbReference type="ARBA" id="ARBA00049985"/>
    </source>
</evidence>
<dbReference type="RefSeq" id="WP_113696699.1">
    <property type="nucleotide sequence ID" value="NZ_CP015163.1"/>
</dbReference>
<dbReference type="PROSITE" id="PS00211">
    <property type="entry name" value="ABC_TRANSPORTER_1"/>
    <property type="match status" value="1"/>
</dbReference>
<evidence type="ECO:0000256" key="4">
    <source>
        <dbReference type="ARBA" id="ARBA00022741"/>
    </source>
</evidence>
<keyword evidence="7" id="KW-0472">Membrane</keyword>
<accession>A0A344LHW9</accession>
<dbReference type="GO" id="GO:0016887">
    <property type="term" value="F:ATP hydrolysis activity"/>
    <property type="evidence" value="ECO:0007669"/>
    <property type="project" value="InterPro"/>
</dbReference>
<evidence type="ECO:0000313" key="12">
    <source>
        <dbReference type="Proteomes" id="UP000250434"/>
    </source>
</evidence>
<comment type="similarity">
    <text evidence="9">Belongs to the ABC transporter superfamily. Drug exporter-1 (DrugE1) (TC 3.A.1.105) family.</text>
</comment>
<dbReference type="PANTHER" id="PTHR42711">
    <property type="entry name" value="ABC TRANSPORTER ATP-BINDING PROTEIN"/>
    <property type="match status" value="1"/>
</dbReference>
<evidence type="ECO:0000256" key="8">
    <source>
        <dbReference type="ARBA" id="ARBA00023251"/>
    </source>
</evidence>
<keyword evidence="12" id="KW-1185">Reference proteome</keyword>
<keyword evidence="6" id="KW-1278">Translocase</keyword>
<keyword evidence="4" id="KW-0547">Nucleotide-binding</keyword>
<dbReference type="SMART" id="SM00382">
    <property type="entry name" value="AAA"/>
    <property type="match status" value="1"/>
</dbReference>
<dbReference type="InterPro" id="IPR005894">
    <property type="entry name" value="DrrA"/>
</dbReference>
<dbReference type="PROSITE" id="PS50893">
    <property type="entry name" value="ABC_TRANSPORTER_2"/>
    <property type="match status" value="1"/>
</dbReference>
<dbReference type="InterPro" id="IPR027417">
    <property type="entry name" value="P-loop_NTPase"/>
</dbReference>
<proteinExistence type="inferred from homology"/>
<evidence type="ECO:0000256" key="6">
    <source>
        <dbReference type="ARBA" id="ARBA00022967"/>
    </source>
</evidence>
<dbReference type="PANTHER" id="PTHR42711:SF19">
    <property type="entry name" value="DOXORUBICIN RESISTANCE ATP-BINDING PROTEIN DRRA"/>
    <property type="match status" value="1"/>
</dbReference>
<dbReference type="GO" id="GO:1900753">
    <property type="term" value="P:doxorubicin transport"/>
    <property type="evidence" value="ECO:0007669"/>
    <property type="project" value="InterPro"/>
</dbReference>
<evidence type="ECO:0000256" key="3">
    <source>
        <dbReference type="ARBA" id="ARBA00022475"/>
    </source>
</evidence>
<keyword evidence="5" id="KW-0067">ATP-binding</keyword>
<dbReference type="FunFam" id="3.40.50.300:FF:000589">
    <property type="entry name" value="ABC transporter, ATP-binding subunit"/>
    <property type="match status" value="1"/>
</dbReference>
<keyword evidence="8" id="KW-0046">Antibiotic resistance</keyword>
<dbReference type="KEGG" id="aab:A4R43_38605"/>
<evidence type="ECO:0000256" key="1">
    <source>
        <dbReference type="ARBA" id="ARBA00004413"/>
    </source>
</evidence>
<keyword evidence="2" id="KW-0813">Transport</keyword>
<evidence type="ECO:0000259" key="10">
    <source>
        <dbReference type="PROSITE" id="PS50893"/>
    </source>
</evidence>
<dbReference type="GO" id="GO:0046677">
    <property type="term" value="P:response to antibiotic"/>
    <property type="evidence" value="ECO:0007669"/>
    <property type="project" value="UniProtKB-KW"/>
</dbReference>
<dbReference type="Gene3D" id="3.40.50.300">
    <property type="entry name" value="P-loop containing nucleotide triphosphate hydrolases"/>
    <property type="match status" value="1"/>
</dbReference>
<keyword evidence="3" id="KW-1003">Cell membrane</keyword>
<gene>
    <name evidence="11" type="ORF">A4R43_38605</name>
</gene>
<dbReference type="InterPro" id="IPR003439">
    <property type="entry name" value="ABC_transporter-like_ATP-bd"/>
</dbReference>
<dbReference type="GO" id="GO:0005886">
    <property type="term" value="C:plasma membrane"/>
    <property type="evidence" value="ECO:0007669"/>
    <property type="project" value="UniProtKB-SubCell"/>
</dbReference>
<name>A0A344LHW9_9PSEU</name>